<dbReference type="Pfam" id="PF10517">
    <property type="entry name" value="DM13"/>
    <property type="match status" value="1"/>
</dbReference>
<dbReference type="InterPro" id="IPR019545">
    <property type="entry name" value="DM13_domain"/>
</dbReference>
<feature type="chain" id="PRO_5042202303" description="DM13 domain-containing protein" evidence="1">
    <location>
        <begin position="26"/>
        <end position="139"/>
    </location>
</feature>
<evidence type="ECO:0000256" key="1">
    <source>
        <dbReference type="SAM" id="SignalP"/>
    </source>
</evidence>
<keyword evidence="1" id="KW-0732">Signal</keyword>
<sequence>MQRIVFTILTLASVLFQVATSQASADTKKGWSGKLSSLDGGLGGTVVVTNANTLAVQGYKLEDASAPALYWWGSTSSNLATGFRISNKQVEQAASSNTYTIALDAGKTAADFTTVEPEWRIEPHDDGAGWRGQDANVEA</sequence>
<dbReference type="Proteomes" id="UP001197093">
    <property type="component" value="Unassembled WGS sequence"/>
</dbReference>
<feature type="domain" description="DM13" evidence="2">
    <location>
        <begin position="39"/>
        <end position="115"/>
    </location>
</feature>
<gene>
    <name evidence="3" type="ORF">NEMBOFW57_004176</name>
</gene>
<organism evidence="3 4">
    <name type="scientific">Staphylotrichum longicolle</name>
    <dbReference type="NCBI Taxonomy" id="669026"/>
    <lineage>
        <taxon>Eukaryota</taxon>
        <taxon>Fungi</taxon>
        <taxon>Dikarya</taxon>
        <taxon>Ascomycota</taxon>
        <taxon>Pezizomycotina</taxon>
        <taxon>Sordariomycetes</taxon>
        <taxon>Sordariomycetidae</taxon>
        <taxon>Sordariales</taxon>
        <taxon>Chaetomiaceae</taxon>
        <taxon>Staphylotrichum</taxon>
    </lineage>
</organism>
<comment type="caution">
    <text evidence="3">The sequence shown here is derived from an EMBL/GenBank/DDBJ whole genome shotgun (WGS) entry which is preliminary data.</text>
</comment>
<name>A0AAD4F938_9PEZI</name>
<feature type="signal peptide" evidence="1">
    <location>
        <begin position="1"/>
        <end position="25"/>
    </location>
</feature>
<evidence type="ECO:0000313" key="3">
    <source>
        <dbReference type="EMBL" id="KAG7294112.1"/>
    </source>
</evidence>
<proteinExistence type="predicted"/>
<evidence type="ECO:0000259" key="2">
    <source>
        <dbReference type="Pfam" id="PF10517"/>
    </source>
</evidence>
<dbReference type="AlphaFoldDB" id="A0AAD4F938"/>
<dbReference type="EMBL" id="JAHCVI010000001">
    <property type="protein sequence ID" value="KAG7294112.1"/>
    <property type="molecule type" value="Genomic_DNA"/>
</dbReference>
<reference evidence="3" key="1">
    <citation type="submission" date="2023-02" db="EMBL/GenBank/DDBJ databases">
        <authorList>
            <person name="Palmer J.M."/>
        </authorList>
    </citation>
    <scope>NUCLEOTIDE SEQUENCE</scope>
    <source>
        <strain evidence="3">FW57</strain>
    </source>
</reference>
<evidence type="ECO:0000313" key="4">
    <source>
        <dbReference type="Proteomes" id="UP001197093"/>
    </source>
</evidence>
<accession>A0AAD4F938</accession>
<protein>
    <recommendedName>
        <fullName evidence="2">DM13 domain-containing protein</fullName>
    </recommendedName>
</protein>
<keyword evidence="4" id="KW-1185">Reference proteome</keyword>